<dbReference type="GO" id="GO:0030170">
    <property type="term" value="F:pyridoxal phosphate binding"/>
    <property type="evidence" value="ECO:0007669"/>
    <property type="project" value="InterPro"/>
</dbReference>
<dbReference type="InterPro" id="IPR015422">
    <property type="entry name" value="PyrdxlP-dep_Trfase_small"/>
</dbReference>
<evidence type="ECO:0000259" key="10">
    <source>
        <dbReference type="Pfam" id="PF00155"/>
    </source>
</evidence>
<keyword evidence="12" id="KW-1185">Reference proteome</keyword>
<evidence type="ECO:0000313" key="12">
    <source>
        <dbReference type="Proteomes" id="UP000199087"/>
    </source>
</evidence>
<comment type="function">
    <text evidence="2">Decarboxylates L-threonine-O-3-phosphate to yield (R)-1-amino-2-propanol O-2-phosphate, the precursor for the linkage between the nucleotide loop and the corrin ring in cobalamin.</text>
</comment>
<dbReference type="EMBL" id="CVRB01000003">
    <property type="protein sequence ID" value="CRK83263.1"/>
    <property type="molecule type" value="Genomic_DNA"/>
</dbReference>
<dbReference type="SUPFAM" id="SSF53383">
    <property type="entry name" value="PLP-dependent transferases"/>
    <property type="match status" value="1"/>
</dbReference>
<dbReference type="GO" id="GO:0009236">
    <property type="term" value="P:cobalamin biosynthetic process"/>
    <property type="evidence" value="ECO:0007669"/>
    <property type="project" value="UniProtKB-UniPathway"/>
</dbReference>
<comment type="pathway">
    <text evidence="3">Cofactor biosynthesis; adenosylcobalamin biosynthesis.</text>
</comment>
<protein>
    <recommendedName>
        <fullName evidence="4">threonine-phosphate decarboxylase</fullName>
        <ecNumber evidence="4">4.1.1.81</ecNumber>
    </recommendedName>
    <alternativeName>
        <fullName evidence="8">L-threonine-O-3-phosphate decarboxylase</fullName>
    </alternativeName>
</protein>
<reference evidence="12" key="1">
    <citation type="submission" date="2015-05" db="EMBL/GenBank/DDBJ databases">
        <authorList>
            <person name="Urmite Genomes"/>
        </authorList>
    </citation>
    <scope>NUCLEOTIDE SEQUENCE [LARGE SCALE GENOMIC DNA]</scope>
    <source>
        <strain evidence="12">LF1</strain>
    </source>
</reference>
<evidence type="ECO:0000256" key="8">
    <source>
        <dbReference type="ARBA" id="ARBA00029996"/>
    </source>
</evidence>
<comment type="cofactor">
    <cofactor evidence="1">
        <name>pyridoxal 5'-phosphate</name>
        <dbReference type="ChEBI" id="CHEBI:597326"/>
    </cofactor>
</comment>
<dbReference type="UniPathway" id="UPA00148"/>
<accession>A0A0U1NZ49</accession>
<evidence type="ECO:0000256" key="5">
    <source>
        <dbReference type="ARBA" id="ARBA00022573"/>
    </source>
</evidence>
<dbReference type="GO" id="GO:0048472">
    <property type="term" value="F:threonine-phosphate decarboxylase activity"/>
    <property type="evidence" value="ECO:0007669"/>
    <property type="project" value="UniProtKB-EC"/>
</dbReference>
<dbReference type="STRING" id="1499688.BN000_03226"/>
<evidence type="ECO:0000256" key="9">
    <source>
        <dbReference type="ARBA" id="ARBA00048531"/>
    </source>
</evidence>
<gene>
    <name evidence="11" type="primary">cobD_2</name>
    <name evidence="11" type="ORF">BN000_03226</name>
</gene>
<dbReference type="InterPro" id="IPR004839">
    <property type="entry name" value="Aminotransferase_I/II_large"/>
</dbReference>
<feature type="domain" description="Aminotransferase class I/classII large" evidence="10">
    <location>
        <begin position="26"/>
        <end position="357"/>
    </location>
</feature>
<dbReference type="EC" id="4.1.1.81" evidence="4"/>
<dbReference type="NCBIfam" id="TIGR01140">
    <property type="entry name" value="L_thr_O3P_dcar"/>
    <property type="match status" value="1"/>
</dbReference>
<dbReference type="InterPro" id="IPR004838">
    <property type="entry name" value="NHTrfase_class1_PyrdxlP-BS"/>
</dbReference>
<dbReference type="PANTHER" id="PTHR42885:SF1">
    <property type="entry name" value="THREONINE-PHOSPHATE DECARBOXYLASE"/>
    <property type="match status" value="1"/>
</dbReference>
<dbReference type="RefSeq" id="WP_090635582.1">
    <property type="nucleotide sequence ID" value="NZ_CVRB01000003.1"/>
</dbReference>
<evidence type="ECO:0000256" key="2">
    <source>
        <dbReference type="ARBA" id="ARBA00003444"/>
    </source>
</evidence>
<evidence type="ECO:0000256" key="6">
    <source>
        <dbReference type="ARBA" id="ARBA00022898"/>
    </source>
</evidence>
<evidence type="ECO:0000256" key="4">
    <source>
        <dbReference type="ARBA" id="ARBA00012285"/>
    </source>
</evidence>
<dbReference type="Pfam" id="PF00155">
    <property type="entry name" value="Aminotran_1_2"/>
    <property type="match status" value="1"/>
</dbReference>
<evidence type="ECO:0000313" key="11">
    <source>
        <dbReference type="EMBL" id="CRK83263.1"/>
    </source>
</evidence>
<evidence type="ECO:0000256" key="1">
    <source>
        <dbReference type="ARBA" id="ARBA00001933"/>
    </source>
</evidence>
<organism evidence="11 12">
    <name type="scientific">Neobacillus massiliamazoniensis</name>
    <dbReference type="NCBI Taxonomy" id="1499688"/>
    <lineage>
        <taxon>Bacteria</taxon>
        <taxon>Bacillati</taxon>
        <taxon>Bacillota</taxon>
        <taxon>Bacilli</taxon>
        <taxon>Bacillales</taxon>
        <taxon>Bacillaceae</taxon>
        <taxon>Neobacillus</taxon>
    </lineage>
</organism>
<keyword evidence="6" id="KW-0663">Pyridoxal phosphate</keyword>
<keyword evidence="5" id="KW-0169">Cobalamin biosynthesis</keyword>
<dbReference type="Gene3D" id="3.90.1150.10">
    <property type="entry name" value="Aspartate Aminotransferase, domain 1"/>
    <property type="match status" value="1"/>
</dbReference>
<evidence type="ECO:0000256" key="7">
    <source>
        <dbReference type="ARBA" id="ARBA00023239"/>
    </source>
</evidence>
<name>A0A0U1NZ49_9BACI</name>
<dbReference type="OrthoDB" id="9813612at2"/>
<dbReference type="InterPro" id="IPR015421">
    <property type="entry name" value="PyrdxlP-dep_Trfase_major"/>
</dbReference>
<dbReference type="Proteomes" id="UP000199087">
    <property type="component" value="Unassembled WGS sequence"/>
</dbReference>
<evidence type="ECO:0000256" key="3">
    <source>
        <dbReference type="ARBA" id="ARBA00004953"/>
    </source>
</evidence>
<dbReference type="AlphaFoldDB" id="A0A0U1NZ49"/>
<dbReference type="PANTHER" id="PTHR42885">
    <property type="entry name" value="HISTIDINOL-PHOSPHATE AMINOTRANSFERASE-RELATED"/>
    <property type="match status" value="1"/>
</dbReference>
<proteinExistence type="predicted"/>
<dbReference type="InterPro" id="IPR015424">
    <property type="entry name" value="PyrdxlP-dep_Trfase"/>
</dbReference>
<dbReference type="PROSITE" id="PS00105">
    <property type="entry name" value="AA_TRANSFER_CLASS_1"/>
    <property type="match status" value="1"/>
</dbReference>
<comment type="catalytic activity">
    <reaction evidence="9">
        <text>O-phospho-L-threonine + H(+) = (R)-1-aminopropan-2-yl phosphate + CO2</text>
        <dbReference type="Rhea" id="RHEA:11492"/>
        <dbReference type="ChEBI" id="CHEBI:15378"/>
        <dbReference type="ChEBI" id="CHEBI:16526"/>
        <dbReference type="ChEBI" id="CHEBI:58563"/>
        <dbReference type="ChEBI" id="CHEBI:58675"/>
        <dbReference type="EC" id="4.1.1.81"/>
    </reaction>
</comment>
<dbReference type="InterPro" id="IPR005860">
    <property type="entry name" value="CobD"/>
</dbReference>
<dbReference type="CDD" id="cd00609">
    <property type="entry name" value="AAT_like"/>
    <property type="match status" value="1"/>
</dbReference>
<keyword evidence="7" id="KW-0456">Lyase</keyword>
<dbReference type="Gene3D" id="3.40.640.10">
    <property type="entry name" value="Type I PLP-dependent aspartate aminotransferase-like (Major domain)"/>
    <property type="match status" value="1"/>
</dbReference>
<sequence>MSYIEKYGHGGDLLTARQLFHKDTTHLLDFSANINPLGPPPRVIELLKEGMDSIVHYPDPAQRVLKQKLAEKHLVSPEQILIGNGAAECIALVILGLQPEIAGVSYPCFSEYEQLSAAYGVKIKPCYGKLANDFKPDHSELLQLIAETDIVFVGHPNNPTGVTFSRDELFEMAEQAEKTSTYLVIDEAFIDFLPIEKQITLLGELNRWKKVIIIRSMTKFYAIPGLRLGYVLAHPDLIAKMQEKQVTWSVNQMALIAGEAVLNEKEYEEATIALIDEQRSYVKHYIESNLRWRVFPGQANFLLVRTTDEITSADLQWLMGQKGILIRSCAMYPGLTNHDFRIAIRTEKENQCLVQALIEVSKEGSRL</sequence>